<dbReference type="EMBL" id="JACGCM010000766">
    <property type="protein sequence ID" value="KAF6167010.1"/>
    <property type="molecule type" value="Genomic_DNA"/>
</dbReference>
<dbReference type="Proteomes" id="UP000541444">
    <property type="component" value="Unassembled WGS sequence"/>
</dbReference>
<protein>
    <submittedName>
        <fullName evidence="1">Uncharacterized protein</fullName>
    </submittedName>
</protein>
<evidence type="ECO:0000313" key="2">
    <source>
        <dbReference type="Proteomes" id="UP000541444"/>
    </source>
</evidence>
<accession>A0A7J7NJ24</accession>
<name>A0A7J7NJ24_9MAGN</name>
<dbReference type="AlphaFoldDB" id="A0A7J7NJ24"/>
<sequence length="56" mass="6144">MSGQCMVILKGKEISGLVIPGLGSLMQIPSPANNTSIRIQEQNQQREYGLRSMLVQ</sequence>
<comment type="caution">
    <text evidence="1">The sequence shown here is derived from an EMBL/GenBank/DDBJ whole genome shotgun (WGS) entry which is preliminary data.</text>
</comment>
<evidence type="ECO:0000313" key="1">
    <source>
        <dbReference type="EMBL" id="KAF6167010.1"/>
    </source>
</evidence>
<reference evidence="1 2" key="1">
    <citation type="journal article" date="2020" name="IScience">
        <title>Genome Sequencing of the Endangered Kingdonia uniflora (Circaeasteraceae, Ranunculales) Reveals Potential Mechanisms of Evolutionary Specialization.</title>
        <authorList>
            <person name="Sun Y."/>
            <person name="Deng T."/>
            <person name="Zhang A."/>
            <person name="Moore M.J."/>
            <person name="Landis J.B."/>
            <person name="Lin N."/>
            <person name="Zhang H."/>
            <person name="Zhang X."/>
            <person name="Huang J."/>
            <person name="Zhang X."/>
            <person name="Sun H."/>
            <person name="Wang H."/>
        </authorList>
    </citation>
    <scope>NUCLEOTIDE SEQUENCE [LARGE SCALE GENOMIC DNA]</scope>
    <source>
        <strain evidence="1">TB1705</strain>
        <tissue evidence="1">Leaf</tissue>
    </source>
</reference>
<gene>
    <name evidence="1" type="ORF">GIB67_041265</name>
</gene>
<proteinExistence type="predicted"/>
<organism evidence="1 2">
    <name type="scientific">Kingdonia uniflora</name>
    <dbReference type="NCBI Taxonomy" id="39325"/>
    <lineage>
        <taxon>Eukaryota</taxon>
        <taxon>Viridiplantae</taxon>
        <taxon>Streptophyta</taxon>
        <taxon>Embryophyta</taxon>
        <taxon>Tracheophyta</taxon>
        <taxon>Spermatophyta</taxon>
        <taxon>Magnoliopsida</taxon>
        <taxon>Ranunculales</taxon>
        <taxon>Circaeasteraceae</taxon>
        <taxon>Kingdonia</taxon>
    </lineage>
</organism>
<keyword evidence="2" id="KW-1185">Reference proteome</keyword>